<protein>
    <submittedName>
        <fullName evidence="1">Uncharacterized protein</fullName>
    </submittedName>
</protein>
<reference evidence="1" key="1">
    <citation type="submission" date="2021-02" db="EMBL/GenBank/DDBJ databases">
        <authorList>
            <consortium name="DOE Joint Genome Institute"/>
            <person name="Ahrendt S."/>
            <person name="Looney B.P."/>
            <person name="Miyauchi S."/>
            <person name="Morin E."/>
            <person name="Drula E."/>
            <person name="Courty P.E."/>
            <person name="Chicoki N."/>
            <person name="Fauchery L."/>
            <person name="Kohler A."/>
            <person name="Kuo A."/>
            <person name="Labutti K."/>
            <person name="Pangilinan J."/>
            <person name="Lipzen A."/>
            <person name="Riley R."/>
            <person name="Andreopoulos W."/>
            <person name="He G."/>
            <person name="Johnson J."/>
            <person name="Barry K.W."/>
            <person name="Grigoriev I.V."/>
            <person name="Nagy L."/>
            <person name="Hibbett D."/>
            <person name="Henrissat B."/>
            <person name="Matheny P.B."/>
            <person name="Labbe J."/>
            <person name="Martin F."/>
        </authorList>
    </citation>
    <scope>NUCLEOTIDE SEQUENCE</scope>
    <source>
        <strain evidence="1">EC-137</strain>
    </source>
</reference>
<evidence type="ECO:0000313" key="1">
    <source>
        <dbReference type="EMBL" id="KAI0028191.1"/>
    </source>
</evidence>
<gene>
    <name evidence="1" type="ORF">K488DRAFT_12581</name>
</gene>
<comment type="caution">
    <text evidence="1">The sequence shown here is derived from an EMBL/GenBank/DDBJ whole genome shotgun (WGS) entry which is preliminary data.</text>
</comment>
<dbReference type="Proteomes" id="UP000814128">
    <property type="component" value="Unassembled WGS sequence"/>
</dbReference>
<name>A0ACB8QAA6_9AGAM</name>
<sequence length="202" mass="22293">KEDRALVEGWKGDMDGILIFAGLFSAVITAFTAVSYQWLQPDNSAVTAFALLVANGMNTSTFPCPNDDPNRPCLAINTNPNEPFPLVVNACWLLSLVFSLSCALAATLIQQWARTYIHSTQDESTPHARARRRTYTLRGARKFRIQTVVEGVPMLLHTSLVLFLSGLIVFLWQANSVLAIVVLICVVLFIIVYLTLTILPAI</sequence>
<accession>A0ACB8QAA6</accession>
<organism evidence="1 2">
    <name type="scientific">Vararia minispora EC-137</name>
    <dbReference type="NCBI Taxonomy" id="1314806"/>
    <lineage>
        <taxon>Eukaryota</taxon>
        <taxon>Fungi</taxon>
        <taxon>Dikarya</taxon>
        <taxon>Basidiomycota</taxon>
        <taxon>Agaricomycotina</taxon>
        <taxon>Agaricomycetes</taxon>
        <taxon>Russulales</taxon>
        <taxon>Lachnocladiaceae</taxon>
        <taxon>Vararia</taxon>
    </lineage>
</organism>
<feature type="non-terminal residue" evidence="1">
    <location>
        <position position="202"/>
    </location>
</feature>
<proteinExistence type="predicted"/>
<feature type="non-terminal residue" evidence="1">
    <location>
        <position position="1"/>
    </location>
</feature>
<dbReference type="EMBL" id="MU273781">
    <property type="protein sequence ID" value="KAI0028191.1"/>
    <property type="molecule type" value="Genomic_DNA"/>
</dbReference>
<evidence type="ECO:0000313" key="2">
    <source>
        <dbReference type="Proteomes" id="UP000814128"/>
    </source>
</evidence>
<keyword evidence="2" id="KW-1185">Reference proteome</keyword>
<reference evidence="1" key="2">
    <citation type="journal article" date="2022" name="New Phytol.">
        <title>Evolutionary transition to the ectomycorrhizal habit in the genomes of a hyperdiverse lineage of mushroom-forming fungi.</title>
        <authorList>
            <person name="Looney B."/>
            <person name="Miyauchi S."/>
            <person name="Morin E."/>
            <person name="Drula E."/>
            <person name="Courty P.E."/>
            <person name="Kohler A."/>
            <person name="Kuo A."/>
            <person name="LaButti K."/>
            <person name="Pangilinan J."/>
            <person name="Lipzen A."/>
            <person name="Riley R."/>
            <person name="Andreopoulos W."/>
            <person name="He G."/>
            <person name="Johnson J."/>
            <person name="Nolan M."/>
            <person name="Tritt A."/>
            <person name="Barry K.W."/>
            <person name="Grigoriev I.V."/>
            <person name="Nagy L.G."/>
            <person name="Hibbett D."/>
            <person name="Henrissat B."/>
            <person name="Matheny P.B."/>
            <person name="Labbe J."/>
            <person name="Martin F.M."/>
        </authorList>
    </citation>
    <scope>NUCLEOTIDE SEQUENCE</scope>
    <source>
        <strain evidence="1">EC-137</strain>
    </source>
</reference>